<organism evidence="5 6">
    <name type="scientific">Kitasatospora aureofaciens</name>
    <name type="common">Streptomyces aureofaciens</name>
    <dbReference type="NCBI Taxonomy" id="1894"/>
    <lineage>
        <taxon>Bacteria</taxon>
        <taxon>Bacillati</taxon>
        <taxon>Actinomycetota</taxon>
        <taxon>Actinomycetes</taxon>
        <taxon>Kitasatosporales</taxon>
        <taxon>Streptomycetaceae</taxon>
        <taxon>Kitasatospora</taxon>
    </lineage>
</organism>
<dbReference type="CDD" id="cd00090">
    <property type="entry name" value="HTH_ARSR"/>
    <property type="match status" value="1"/>
</dbReference>
<dbReference type="PANTHER" id="PTHR43132:SF8">
    <property type="entry name" value="HTH-TYPE TRANSCRIPTIONAL REGULATOR KMTR"/>
    <property type="match status" value="1"/>
</dbReference>
<dbReference type="InterPro" id="IPR011991">
    <property type="entry name" value="ArsR-like_HTH"/>
</dbReference>
<dbReference type="GO" id="GO:0003700">
    <property type="term" value="F:DNA-binding transcription factor activity"/>
    <property type="evidence" value="ECO:0007669"/>
    <property type="project" value="InterPro"/>
</dbReference>
<dbReference type="SUPFAM" id="SSF46785">
    <property type="entry name" value="Winged helix' DNA-binding domain"/>
    <property type="match status" value="1"/>
</dbReference>
<dbReference type="InterPro" id="IPR036388">
    <property type="entry name" value="WH-like_DNA-bd_sf"/>
</dbReference>
<dbReference type="GO" id="GO:0003677">
    <property type="term" value="F:DNA binding"/>
    <property type="evidence" value="ECO:0007669"/>
    <property type="project" value="UniProtKB-KW"/>
</dbReference>
<evidence type="ECO:0000256" key="1">
    <source>
        <dbReference type="ARBA" id="ARBA00023015"/>
    </source>
</evidence>
<keyword evidence="3" id="KW-0804">Transcription</keyword>
<reference evidence="5" key="1">
    <citation type="submission" date="2016-08" db="EMBL/GenBank/DDBJ databases">
        <title>Sequencing, Assembly and Comparative Genomics of S. aureofaciens ATCC 10762.</title>
        <authorList>
            <person name="Gradnigo J.S."/>
            <person name="Johnson N."/>
            <person name="Somerville G.A."/>
        </authorList>
    </citation>
    <scope>NUCLEOTIDE SEQUENCE [LARGE SCALE GENOMIC DNA]</scope>
    <source>
        <strain evidence="5">ATCC 10762</strain>
    </source>
</reference>
<keyword evidence="2" id="KW-0238">DNA-binding</keyword>
<dbReference type="EMBL" id="JPRF03000064">
    <property type="protein sequence ID" value="OEV33624.1"/>
    <property type="molecule type" value="Genomic_DNA"/>
</dbReference>
<evidence type="ECO:0000256" key="3">
    <source>
        <dbReference type="ARBA" id="ARBA00023163"/>
    </source>
</evidence>
<feature type="domain" description="HTH arsR-type" evidence="4">
    <location>
        <begin position="249"/>
        <end position="343"/>
    </location>
</feature>
<gene>
    <name evidence="5" type="ORF">HS99_0038670</name>
</gene>
<dbReference type="Pfam" id="PF12840">
    <property type="entry name" value="HTH_20"/>
    <property type="match status" value="1"/>
</dbReference>
<dbReference type="InterPro" id="IPR051011">
    <property type="entry name" value="Metal_resp_trans_reg"/>
</dbReference>
<keyword evidence="6" id="KW-1185">Reference proteome</keyword>
<evidence type="ECO:0000313" key="5">
    <source>
        <dbReference type="EMBL" id="OEV33624.1"/>
    </source>
</evidence>
<protein>
    <recommendedName>
        <fullName evidence="4">HTH arsR-type domain-containing protein</fullName>
    </recommendedName>
</protein>
<comment type="caution">
    <text evidence="5">The sequence shown here is derived from an EMBL/GenBank/DDBJ whole genome shotgun (WGS) entry which is preliminary data.</text>
</comment>
<evidence type="ECO:0000256" key="2">
    <source>
        <dbReference type="ARBA" id="ARBA00023125"/>
    </source>
</evidence>
<evidence type="ECO:0000313" key="6">
    <source>
        <dbReference type="Proteomes" id="UP000037395"/>
    </source>
</evidence>
<dbReference type="SMART" id="SM00418">
    <property type="entry name" value="HTH_ARSR"/>
    <property type="match status" value="1"/>
</dbReference>
<sequence>MPRLPDGVQDQQVLRIRFTDRDLALTRVAPAADMSAELSLSLHLLATRRPESRLGKWHEQLGRRWKPRSAMLFDLFAATDLPEFLIARPEGRDTAEATADGMDRDGRGYLRGLGRLRRLTPFARDLANGDHRSRVLLGDLTAEYQSAAITPYWEQIDAVVAAEHQYRTRQLATGGLNAVLATLHPAARWKPPVLSLPMSSPCVTELPLAGRGLVLQPAVFASGRLVIAGFERPEDPPVLIYPLPADRLLLTDDRVGPPPALTALLGRTRAVALDTLATGGPLSTSDLAAALGIAPATASQHASILADAGLTTKQRQGGTVLHHITLLGEVLLQGGVEHAAQSATRTLQAETN</sequence>
<dbReference type="InterPro" id="IPR001845">
    <property type="entry name" value="HTH_ArsR_DNA-bd_dom"/>
</dbReference>
<proteinExistence type="predicted"/>
<evidence type="ECO:0000259" key="4">
    <source>
        <dbReference type="PROSITE" id="PS50987"/>
    </source>
</evidence>
<dbReference type="InterPro" id="IPR036390">
    <property type="entry name" value="WH_DNA-bd_sf"/>
</dbReference>
<keyword evidence="1" id="KW-0805">Transcription regulation</keyword>
<dbReference type="PROSITE" id="PS50987">
    <property type="entry name" value="HTH_ARSR_2"/>
    <property type="match status" value="1"/>
</dbReference>
<dbReference type="PANTHER" id="PTHR43132">
    <property type="entry name" value="ARSENICAL RESISTANCE OPERON REPRESSOR ARSR-RELATED"/>
    <property type="match status" value="1"/>
</dbReference>
<accession>A0A1E7MYW9</accession>
<name>A0A1E7MYW9_KITAU</name>
<dbReference type="AlphaFoldDB" id="A0A1E7MYW9"/>
<dbReference type="Proteomes" id="UP000037395">
    <property type="component" value="Unassembled WGS sequence"/>
</dbReference>
<dbReference type="Gene3D" id="1.10.10.10">
    <property type="entry name" value="Winged helix-like DNA-binding domain superfamily/Winged helix DNA-binding domain"/>
    <property type="match status" value="1"/>
</dbReference>